<dbReference type="AlphaFoldDB" id="A0A8S9N4A0"/>
<proteinExistence type="predicted"/>
<evidence type="ECO:0000256" key="1">
    <source>
        <dbReference type="SAM" id="MobiDB-lite"/>
    </source>
</evidence>
<name>A0A8S9N4A0_BRACR</name>
<feature type="region of interest" description="Disordered" evidence="1">
    <location>
        <begin position="1"/>
        <end position="24"/>
    </location>
</feature>
<feature type="compositionally biased region" description="Basic residues" evidence="1">
    <location>
        <begin position="1"/>
        <end position="13"/>
    </location>
</feature>
<protein>
    <submittedName>
        <fullName evidence="2">Uncharacterized protein</fullName>
    </submittedName>
</protein>
<dbReference type="Proteomes" id="UP000712600">
    <property type="component" value="Unassembled WGS sequence"/>
</dbReference>
<sequence>MEKGRRGKRKKKVKETGPPAETEQTAAAIVEKEGNIIIDIGLDKISNTANEFIEKIRATWERLAYQENTILVWRKEVIKRLRT</sequence>
<gene>
    <name evidence="2" type="ORF">F2Q69_00054507</name>
</gene>
<accession>A0A8S9N4A0</accession>
<organism evidence="2 3">
    <name type="scientific">Brassica cretica</name>
    <name type="common">Mustard</name>
    <dbReference type="NCBI Taxonomy" id="69181"/>
    <lineage>
        <taxon>Eukaryota</taxon>
        <taxon>Viridiplantae</taxon>
        <taxon>Streptophyta</taxon>
        <taxon>Embryophyta</taxon>
        <taxon>Tracheophyta</taxon>
        <taxon>Spermatophyta</taxon>
        <taxon>Magnoliopsida</taxon>
        <taxon>eudicotyledons</taxon>
        <taxon>Gunneridae</taxon>
        <taxon>Pentapetalae</taxon>
        <taxon>rosids</taxon>
        <taxon>malvids</taxon>
        <taxon>Brassicales</taxon>
        <taxon>Brassicaceae</taxon>
        <taxon>Brassiceae</taxon>
        <taxon>Brassica</taxon>
    </lineage>
</organism>
<evidence type="ECO:0000313" key="3">
    <source>
        <dbReference type="Proteomes" id="UP000712600"/>
    </source>
</evidence>
<evidence type="ECO:0000313" key="2">
    <source>
        <dbReference type="EMBL" id="KAF3487570.1"/>
    </source>
</evidence>
<dbReference type="EMBL" id="QGKX02002183">
    <property type="protein sequence ID" value="KAF3487570.1"/>
    <property type="molecule type" value="Genomic_DNA"/>
</dbReference>
<comment type="caution">
    <text evidence="2">The sequence shown here is derived from an EMBL/GenBank/DDBJ whole genome shotgun (WGS) entry which is preliminary data.</text>
</comment>
<reference evidence="2" key="1">
    <citation type="submission" date="2019-12" db="EMBL/GenBank/DDBJ databases">
        <title>Genome sequencing and annotation of Brassica cretica.</title>
        <authorList>
            <person name="Studholme D.J."/>
            <person name="Sarris P."/>
        </authorList>
    </citation>
    <scope>NUCLEOTIDE SEQUENCE</scope>
    <source>
        <strain evidence="2">PFS-109/04</strain>
        <tissue evidence="2">Leaf</tissue>
    </source>
</reference>